<dbReference type="EMBL" id="JAPQER010000005">
    <property type="protein sequence ID" value="MCY6485070.1"/>
    <property type="molecule type" value="Genomic_DNA"/>
</dbReference>
<keyword evidence="1" id="KW-0812">Transmembrane</keyword>
<evidence type="ECO:0000256" key="1">
    <source>
        <dbReference type="SAM" id="Phobius"/>
    </source>
</evidence>
<keyword evidence="1" id="KW-0472">Membrane</keyword>
<dbReference type="RefSeq" id="WP_268041395.1">
    <property type="nucleotide sequence ID" value="NZ_JAPQER010000005.1"/>
</dbReference>
<reference evidence="2" key="1">
    <citation type="submission" date="2022-12" db="EMBL/GenBank/DDBJ databases">
        <authorList>
            <person name="Wang J."/>
        </authorList>
    </citation>
    <scope>NUCLEOTIDE SEQUENCE</scope>
    <source>
        <strain evidence="2">HY-45-18</strain>
    </source>
</reference>
<dbReference type="Pfam" id="PF14209">
    <property type="entry name" value="DUF4321"/>
    <property type="match status" value="1"/>
</dbReference>
<accession>A0ABT4D1E8</accession>
<sequence length="85" mass="9352">MRNGSGKSSLVFVILLGALGGTFAGDILSNNIKVLSFFKTVYHIGTSAPFIVNLKIMKLTFGINFDINIMTIVGVILAMYLYRKY</sequence>
<feature type="transmembrane region" description="Helical" evidence="1">
    <location>
        <begin position="61"/>
        <end position="82"/>
    </location>
</feature>
<proteinExistence type="predicted"/>
<keyword evidence="1" id="KW-1133">Transmembrane helix</keyword>
<gene>
    <name evidence="2" type="ORF">OW763_12045</name>
</gene>
<dbReference type="Proteomes" id="UP001078443">
    <property type="component" value="Unassembled WGS sequence"/>
</dbReference>
<evidence type="ECO:0000313" key="2">
    <source>
        <dbReference type="EMBL" id="MCY6485070.1"/>
    </source>
</evidence>
<protein>
    <submittedName>
        <fullName evidence="2">DUF4321 domain-containing protein</fullName>
    </submittedName>
</protein>
<evidence type="ECO:0000313" key="3">
    <source>
        <dbReference type="Proteomes" id="UP001078443"/>
    </source>
</evidence>
<name>A0ABT4D1E8_9CLOT</name>
<dbReference type="InterPro" id="IPR025470">
    <property type="entry name" value="DUF4321"/>
</dbReference>
<keyword evidence="3" id="KW-1185">Reference proteome</keyword>
<comment type="caution">
    <text evidence="2">The sequence shown here is derived from an EMBL/GenBank/DDBJ whole genome shotgun (WGS) entry which is preliminary data.</text>
</comment>
<organism evidence="2 3">
    <name type="scientific">Clostridium aestuarii</name>
    <dbReference type="NCBI Taxonomy" id="338193"/>
    <lineage>
        <taxon>Bacteria</taxon>
        <taxon>Bacillati</taxon>
        <taxon>Bacillota</taxon>
        <taxon>Clostridia</taxon>
        <taxon>Eubacteriales</taxon>
        <taxon>Clostridiaceae</taxon>
        <taxon>Clostridium</taxon>
    </lineage>
</organism>